<sequence>MKLLIAIILMVLTGVCFADVGDYRLNGEDNARIESVVTDNCEKTAVLVGGDRLARVEIEYIATLCKPVALVIIYDRFDDIAAIPLKVTLKKVLKENSDEKINLLNKMGDLAGRIVAEQYLGMSFE</sequence>
<organism evidence="1">
    <name type="scientific">Klebsiella pneumoniae</name>
    <dbReference type="NCBI Taxonomy" id="573"/>
    <lineage>
        <taxon>Bacteria</taxon>
        <taxon>Pseudomonadati</taxon>
        <taxon>Pseudomonadota</taxon>
        <taxon>Gammaproteobacteria</taxon>
        <taxon>Enterobacterales</taxon>
        <taxon>Enterobacteriaceae</taxon>
        <taxon>Klebsiella/Raoultella group</taxon>
        <taxon>Klebsiella</taxon>
        <taxon>Klebsiella pneumoniae complex</taxon>
    </lineage>
</organism>
<name>A0A1X9QD63_KLEPN</name>
<dbReference type="AlphaFoldDB" id="A0A1X9QD63"/>
<reference evidence="1" key="1">
    <citation type="submission" date="2017-03" db="EMBL/GenBank/DDBJ databases">
        <title>Diverse plasmids bearing blaCTX-M-15 in Klebsiella pneumoniae ST11 isolates from several Asian countries.</title>
        <authorList>
            <person name="Kim S.Y."/>
        </authorList>
    </citation>
    <scope>NUCLEOTIDE SEQUENCE</scope>
    <source>
        <strain evidence="1">HK02-026</strain>
        <plasmid evidence="1">pHK02-026</plasmid>
    </source>
</reference>
<evidence type="ECO:0000313" key="1">
    <source>
        <dbReference type="EMBL" id="ARQ20484.1"/>
    </source>
</evidence>
<gene>
    <name evidence="1" type="primary">yffQ</name>
</gene>
<accession>A0A1X9QD63</accession>
<geneLocation type="plasmid" evidence="1">
    <name>pHK02-026</name>
</geneLocation>
<dbReference type="EMBL" id="KY751926">
    <property type="protein sequence ID" value="ARQ20484.1"/>
    <property type="molecule type" value="Genomic_DNA"/>
</dbReference>
<protein>
    <submittedName>
        <fullName evidence="1">CPZ-55 prophage</fullName>
    </submittedName>
</protein>
<keyword evidence="1" id="KW-0614">Plasmid</keyword>
<proteinExistence type="predicted"/>
<dbReference type="RefSeq" id="WP_000770705.1">
    <property type="nucleotide sequence ID" value="NZ_KY751926.1"/>
</dbReference>